<dbReference type="Proteomes" id="UP000623467">
    <property type="component" value="Unassembled WGS sequence"/>
</dbReference>
<accession>A0A8H7DII7</accession>
<dbReference type="OrthoDB" id="3217549at2759"/>
<protein>
    <recommendedName>
        <fullName evidence="3">F-box domain-containing protein</fullName>
    </recommendedName>
</protein>
<comment type="caution">
    <text evidence="1">The sequence shown here is derived from an EMBL/GenBank/DDBJ whole genome shotgun (WGS) entry which is preliminary data.</text>
</comment>
<dbReference type="AlphaFoldDB" id="A0A8H7DII7"/>
<proteinExistence type="predicted"/>
<gene>
    <name evidence="1" type="ORF">MSAN_00084400</name>
</gene>
<evidence type="ECO:0008006" key="3">
    <source>
        <dbReference type="Google" id="ProtNLM"/>
    </source>
</evidence>
<evidence type="ECO:0000313" key="1">
    <source>
        <dbReference type="EMBL" id="KAF7376674.1"/>
    </source>
</evidence>
<reference evidence="1" key="1">
    <citation type="submission" date="2020-05" db="EMBL/GenBank/DDBJ databases">
        <title>Mycena genomes resolve the evolution of fungal bioluminescence.</title>
        <authorList>
            <person name="Tsai I.J."/>
        </authorList>
    </citation>
    <scope>NUCLEOTIDE SEQUENCE</scope>
    <source>
        <strain evidence="1">160909Yilan</strain>
    </source>
</reference>
<organism evidence="1 2">
    <name type="scientific">Mycena sanguinolenta</name>
    <dbReference type="NCBI Taxonomy" id="230812"/>
    <lineage>
        <taxon>Eukaryota</taxon>
        <taxon>Fungi</taxon>
        <taxon>Dikarya</taxon>
        <taxon>Basidiomycota</taxon>
        <taxon>Agaricomycotina</taxon>
        <taxon>Agaricomycetes</taxon>
        <taxon>Agaricomycetidae</taxon>
        <taxon>Agaricales</taxon>
        <taxon>Marasmiineae</taxon>
        <taxon>Mycenaceae</taxon>
        <taxon>Mycena</taxon>
    </lineage>
</organism>
<keyword evidence="2" id="KW-1185">Reference proteome</keyword>
<dbReference type="EMBL" id="JACAZH010000001">
    <property type="protein sequence ID" value="KAF7376674.1"/>
    <property type="molecule type" value="Genomic_DNA"/>
</dbReference>
<evidence type="ECO:0000313" key="2">
    <source>
        <dbReference type="Proteomes" id="UP000623467"/>
    </source>
</evidence>
<dbReference type="Gene3D" id="1.20.1280.50">
    <property type="match status" value="1"/>
</dbReference>
<name>A0A8H7DII7_9AGAR</name>
<sequence length="479" mass="53628">MAVPKKLWKRSCGGISRWFLYESVPSTFDVSKQPGSPNAPVQKLPVELLGEIFSWTLGEWGPMTDEPSALLLEPLTISHVCGHWRAVSLSMPMLWATIWIDRPRVSHISMVKLWVERSRTCPLSIYLRQTDPKSCLSFPTSTEHDLTDEIFAVLLPHLSRWQTVDLIFKTDTQRSLVSISGDEAVALEHAALQVDSWDSAGADSIQSALYSRPLVRSVCLYPSSSQHHVRWEQLTHVDAELECTPETWLSLLASSPALCSAKFACSAQPDWAATSFTHPEKYLTLPLIVELSIKASRIDLAPLFDRLTLPALRALALEYCHVPRTMPDQQSLHSLLDRSSCVLEFFSLHETARMRDAQRHITYLQIPLLASLKDLELKVDMTNEIVEFLTLDSQGSPPLPNLTAIVLNDSSRGDHISDVALLHMLSSRRSSTSNAALLCSAELKLRLTSHKTFALSVNECGRDNLNLRCELLNCFCECT</sequence>